<dbReference type="OrthoDB" id="275227at2759"/>
<keyword evidence="4" id="KW-1185">Reference proteome</keyword>
<keyword evidence="3" id="KW-0687">Ribonucleoprotein</keyword>
<evidence type="ECO:0000256" key="1">
    <source>
        <dbReference type="ARBA" id="ARBA00037226"/>
    </source>
</evidence>
<feature type="domain" description="Manganese/iron superoxide dismutase C-terminal" evidence="2">
    <location>
        <begin position="120"/>
        <end position="179"/>
    </location>
</feature>
<dbReference type="InterPro" id="IPR036324">
    <property type="entry name" value="Mn/Fe_SOD_N_sf"/>
</dbReference>
<gene>
    <name evidence="3" type="primary">RSM26</name>
    <name evidence="3" type="ORF">Cantr_00787</name>
</gene>
<evidence type="ECO:0000313" key="4">
    <source>
        <dbReference type="Proteomes" id="UP000253472"/>
    </source>
</evidence>
<sequence>MFSRGVIRPLSRRFIHTVPKLSNHTVWSKKGIEGLLSQKGYKTAWTDYQRYLLTNLTLLTNGTALELRSPYETLLHTVKQTTQQHVFHYASMAHNNHLFFEQLADKDEAKSTAPSRFIMEKLVHEDISDVELFRETMLGIAERSHGQGWVFLVETADKKLKFINCHNDGTPYYYAKAQLLDLNGGLTEGDYVALEDLKTRAENDEQDFTLPLMAINYWDYMYIEDYGVTGKSTYLNKLWDHINWDVINKRMFRL</sequence>
<comment type="caution">
    <text evidence="3">The sequence shown here is derived from an EMBL/GenBank/DDBJ whole genome shotgun (WGS) entry which is preliminary data.</text>
</comment>
<dbReference type="Proteomes" id="UP000253472">
    <property type="component" value="Unassembled WGS sequence"/>
</dbReference>
<keyword evidence="3" id="KW-0689">Ribosomal protein</keyword>
<protein>
    <submittedName>
        <fullName evidence="3">37S ribosomal protein S26, mitochondrial</fullName>
    </submittedName>
</protein>
<proteinExistence type="predicted"/>
<name>A0A367YIN3_9ASCO</name>
<dbReference type="InterPro" id="IPR036314">
    <property type="entry name" value="SOD_C_sf"/>
</dbReference>
<dbReference type="GO" id="GO:0005840">
    <property type="term" value="C:ribosome"/>
    <property type="evidence" value="ECO:0007669"/>
    <property type="project" value="UniProtKB-KW"/>
</dbReference>
<evidence type="ECO:0000259" key="2">
    <source>
        <dbReference type="Pfam" id="PF02777"/>
    </source>
</evidence>
<dbReference type="SUPFAM" id="SSF46609">
    <property type="entry name" value="Fe,Mn superoxide dismutase (SOD), N-terminal domain"/>
    <property type="match status" value="1"/>
</dbReference>
<dbReference type="GO" id="GO:0004784">
    <property type="term" value="F:superoxide dismutase activity"/>
    <property type="evidence" value="ECO:0007669"/>
    <property type="project" value="InterPro"/>
</dbReference>
<organism evidence="3 4">
    <name type="scientific">Candida viswanathii</name>
    <dbReference type="NCBI Taxonomy" id="5486"/>
    <lineage>
        <taxon>Eukaryota</taxon>
        <taxon>Fungi</taxon>
        <taxon>Dikarya</taxon>
        <taxon>Ascomycota</taxon>
        <taxon>Saccharomycotina</taxon>
        <taxon>Pichiomycetes</taxon>
        <taxon>Debaryomycetaceae</taxon>
        <taxon>Candida/Lodderomyces clade</taxon>
        <taxon>Candida</taxon>
    </lineage>
</organism>
<reference evidence="3 4" key="1">
    <citation type="submission" date="2018-06" db="EMBL/GenBank/DDBJ databases">
        <title>Whole genome sequencing of Candida tropicalis (genome annotated by CSBL at Korea University).</title>
        <authorList>
            <person name="Ahn J."/>
        </authorList>
    </citation>
    <scope>NUCLEOTIDE SEQUENCE [LARGE SCALE GENOMIC DNA]</scope>
    <source>
        <strain evidence="3 4">ATCC 20962</strain>
    </source>
</reference>
<dbReference type="STRING" id="5486.A0A367YIN3"/>
<dbReference type="EMBL" id="QLNQ01000021">
    <property type="protein sequence ID" value="RCK64881.1"/>
    <property type="molecule type" value="Genomic_DNA"/>
</dbReference>
<dbReference type="SUPFAM" id="SSF54719">
    <property type="entry name" value="Fe,Mn superoxide dismutase (SOD), C-terminal domain"/>
    <property type="match status" value="1"/>
</dbReference>
<dbReference type="InterPro" id="IPR019832">
    <property type="entry name" value="Mn/Fe_SOD_C"/>
</dbReference>
<feature type="domain" description="Manganese/iron superoxide dismutase C-terminal" evidence="2">
    <location>
        <begin position="206"/>
        <end position="250"/>
    </location>
</feature>
<dbReference type="AlphaFoldDB" id="A0A367YIN3"/>
<comment type="function">
    <text evidence="1">Component of the mitochondrial ribosome (mitoribosome), a dedicated translation machinery responsible for the synthesis of mitochondrial genome-encoded proteins, including at least some of the essential transmembrane subunits of the mitochondrial respiratory chain. The mitoribosomes are attached to the mitochondrial inner membrane and translation products are cotranslationally integrated into the membrane.</text>
</comment>
<dbReference type="GO" id="GO:0005737">
    <property type="term" value="C:cytoplasm"/>
    <property type="evidence" value="ECO:0007669"/>
    <property type="project" value="TreeGrafter"/>
</dbReference>
<evidence type="ECO:0000313" key="3">
    <source>
        <dbReference type="EMBL" id="RCK64881.1"/>
    </source>
</evidence>
<accession>A0A367YIN3</accession>
<dbReference type="PANTHER" id="PTHR43595:SF2">
    <property type="entry name" value="SMALL RIBOSOMAL SUBUNIT PROTEIN MS42"/>
    <property type="match status" value="1"/>
</dbReference>
<dbReference type="Gene3D" id="3.55.40.20">
    <property type="entry name" value="Iron/manganese superoxide dismutase, C-terminal domain"/>
    <property type="match status" value="1"/>
</dbReference>
<dbReference type="GO" id="GO:0046872">
    <property type="term" value="F:metal ion binding"/>
    <property type="evidence" value="ECO:0007669"/>
    <property type="project" value="InterPro"/>
</dbReference>
<dbReference type="PANTHER" id="PTHR43595">
    <property type="entry name" value="37S RIBOSOMAL PROTEIN S26, MITOCHONDRIAL"/>
    <property type="match status" value="1"/>
</dbReference>
<dbReference type="Pfam" id="PF02777">
    <property type="entry name" value="Sod_Fe_C"/>
    <property type="match status" value="2"/>
</dbReference>